<dbReference type="EMBL" id="CP012543">
    <property type="protein sequence ID" value="QCD47380.1"/>
    <property type="molecule type" value="Genomic_DNA"/>
</dbReference>
<organism evidence="1 2">
    <name type="scientific">Campylobacter rectus</name>
    <name type="common">Wolinella recta</name>
    <dbReference type="NCBI Taxonomy" id="203"/>
    <lineage>
        <taxon>Bacteria</taxon>
        <taxon>Pseudomonadati</taxon>
        <taxon>Campylobacterota</taxon>
        <taxon>Epsilonproteobacteria</taxon>
        <taxon>Campylobacterales</taxon>
        <taxon>Campylobacteraceae</taxon>
        <taxon>Campylobacter</taxon>
    </lineage>
</organism>
<gene>
    <name evidence="1" type="ORF">CRECT_1753</name>
</gene>
<accession>A0A6G5QNY6</accession>
<dbReference type="AlphaFoldDB" id="A0A6G5QNY6"/>
<dbReference type="Proteomes" id="UP000502377">
    <property type="component" value="Chromosome"/>
</dbReference>
<evidence type="ECO:0000313" key="1">
    <source>
        <dbReference type="EMBL" id="QCD47380.1"/>
    </source>
</evidence>
<sequence>MKTSDELINKSEPGLDTVQQWPAEAKTRMKFCRETKIMPHGSFWLAGDDAFVDGRNPLRLRRDFDRSRPAADLGLWLRAAKSRDL</sequence>
<proteinExistence type="predicted"/>
<protein>
    <submittedName>
        <fullName evidence="1">Uncharacterized protein</fullName>
    </submittedName>
</protein>
<evidence type="ECO:0000313" key="2">
    <source>
        <dbReference type="Proteomes" id="UP000502377"/>
    </source>
</evidence>
<reference evidence="1 2" key="1">
    <citation type="submission" date="2016-07" db="EMBL/GenBank/DDBJ databases">
        <title>Comparative genomics of the Campylobacter concisus group.</title>
        <authorList>
            <person name="Miller W.G."/>
            <person name="Yee E."/>
            <person name="Chapman M.H."/>
            <person name="Huynh S."/>
            <person name="Bono J.L."/>
            <person name="On S.L.W."/>
            <person name="StLeger J."/>
            <person name="Foster G."/>
            <person name="Parker C.T."/>
        </authorList>
    </citation>
    <scope>NUCLEOTIDE SEQUENCE [LARGE SCALE GENOMIC DNA]</scope>
    <source>
        <strain evidence="1 2">ATCC 33238</strain>
    </source>
</reference>
<name>A0A6G5QNY6_CAMRE</name>
<dbReference type="KEGG" id="crx:CRECT_1753"/>